<feature type="binding site" evidence="10">
    <location>
        <position position="72"/>
    </location>
    <ligand>
        <name>Na(+)</name>
        <dbReference type="ChEBI" id="CHEBI:29101"/>
        <note>structural</note>
    </ligand>
</feature>
<evidence type="ECO:0000256" key="3">
    <source>
        <dbReference type="ARBA" id="ARBA00022692"/>
    </source>
</evidence>
<comment type="subcellular location">
    <subcellularLocation>
        <location evidence="1 10">Cell membrane</location>
        <topology evidence="1 10">Multi-pass membrane protein</topology>
    </subcellularLocation>
</comment>
<dbReference type="EMBL" id="JABAGI010000008">
    <property type="protein sequence ID" value="NME62382.1"/>
    <property type="molecule type" value="Genomic_DNA"/>
</dbReference>
<evidence type="ECO:0000256" key="8">
    <source>
        <dbReference type="ARBA" id="ARBA00035585"/>
    </source>
</evidence>
<feature type="transmembrane region" description="Helical" evidence="10">
    <location>
        <begin position="93"/>
        <end position="118"/>
    </location>
</feature>
<keyword evidence="3 10" id="KW-0812">Transmembrane</keyword>
<evidence type="ECO:0000256" key="6">
    <source>
        <dbReference type="ARBA" id="ARBA00023303"/>
    </source>
</evidence>
<proteinExistence type="inferred from homology"/>
<dbReference type="HAMAP" id="MF_00454">
    <property type="entry name" value="FluC"/>
    <property type="match status" value="1"/>
</dbReference>
<evidence type="ECO:0000256" key="10">
    <source>
        <dbReference type="HAMAP-Rule" id="MF_00454"/>
    </source>
</evidence>
<keyword evidence="6 10" id="KW-0407">Ion channel</keyword>
<keyword evidence="10" id="KW-0813">Transport</keyword>
<dbReference type="GO" id="GO:0140114">
    <property type="term" value="P:cellular detoxification of fluoride"/>
    <property type="evidence" value="ECO:0007669"/>
    <property type="project" value="UniProtKB-UniRule"/>
</dbReference>
<dbReference type="RefSeq" id="WP_026650735.1">
    <property type="nucleotide sequence ID" value="NZ_JAWVAY010000002.1"/>
</dbReference>
<reference evidence="11 12" key="1">
    <citation type="submission" date="2020-04" db="EMBL/GenBank/DDBJ databases">
        <authorList>
            <person name="Hitch T.C.A."/>
            <person name="Wylensek D."/>
            <person name="Clavel T."/>
        </authorList>
    </citation>
    <scope>NUCLEOTIDE SEQUENCE [LARGE SCALE GENOMIC DNA]</scope>
    <source>
        <strain evidence="11 12">BSM-130-P53-3C</strain>
    </source>
</reference>
<sequence length="122" mass="13255">MMLLVCVCGGLGTMVRYVFDVSIRRGWHHAFPLATLLVNVLASFCAGMAAAGYAYHTVDHATSLIFVAGFLGGMSTFSAAINEMVSLARNRRWWLALWYLLATIAAPLLCAALGWMLVAVTR</sequence>
<evidence type="ECO:0000313" key="11">
    <source>
        <dbReference type="EMBL" id="NME62382.1"/>
    </source>
</evidence>
<feature type="binding site" evidence="10">
    <location>
        <position position="75"/>
    </location>
    <ligand>
        <name>Na(+)</name>
        <dbReference type="ChEBI" id="CHEBI:29101"/>
        <note>structural</note>
    </ligand>
</feature>
<dbReference type="PANTHER" id="PTHR28259">
    <property type="entry name" value="FLUORIDE EXPORT PROTEIN 1-RELATED"/>
    <property type="match status" value="1"/>
</dbReference>
<feature type="transmembrane region" description="Helical" evidence="10">
    <location>
        <begin position="30"/>
        <end position="54"/>
    </location>
</feature>
<evidence type="ECO:0000256" key="1">
    <source>
        <dbReference type="ARBA" id="ARBA00004651"/>
    </source>
</evidence>
<keyword evidence="10" id="KW-0479">Metal-binding</keyword>
<feature type="transmembrane region" description="Helical" evidence="10">
    <location>
        <begin position="61"/>
        <end position="81"/>
    </location>
</feature>
<keyword evidence="2 10" id="KW-1003">Cell membrane</keyword>
<keyword evidence="10" id="KW-0915">Sodium</keyword>
<dbReference type="Proteomes" id="UP000588369">
    <property type="component" value="Unassembled WGS sequence"/>
</dbReference>
<keyword evidence="10" id="KW-0406">Ion transport</keyword>
<dbReference type="GO" id="GO:0046872">
    <property type="term" value="F:metal ion binding"/>
    <property type="evidence" value="ECO:0007669"/>
    <property type="project" value="UniProtKB-KW"/>
</dbReference>
<evidence type="ECO:0000256" key="7">
    <source>
        <dbReference type="ARBA" id="ARBA00035120"/>
    </source>
</evidence>
<comment type="catalytic activity">
    <reaction evidence="8">
        <text>fluoride(in) = fluoride(out)</text>
        <dbReference type="Rhea" id="RHEA:76159"/>
        <dbReference type="ChEBI" id="CHEBI:17051"/>
    </reaction>
    <physiologicalReaction direction="left-to-right" evidence="8">
        <dbReference type="Rhea" id="RHEA:76160"/>
    </physiologicalReaction>
</comment>
<protein>
    <recommendedName>
        <fullName evidence="10">Fluoride-specific ion channel FluC</fullName>
    </recommendedName>
</protein>
<evidence type="ECO:0000256" key="5">
    <source>
        <dbReference type="ARBA" id="ARBA00023136"/>
    </source>
</evidence>
<dbReference type="PANTHER" id="PTHR28259:SF1">
    <property type="entry name" value="FLUORIDE EXPORT PROTEIN 1-RELATED"/>
    <property type="match status" value="1"/>
</dbReference>
<dbReference type="InterPro" id="IPR003691">
    <property type="entry name" value="FluC"/>
</dbReference>
<dbReference type="AlphaFoldDB" id="A0A7X9NTD0"/>
<organism evidence="11 12">
    <name type="scientific">Bifidobacterium thermophilum</name>
    <dbReference type="NCBI Taxonomy" id="33905"/>
    <lineage>
        <taxon>Bacteria</taxon>
        <taxon>Bacillati</taxon>
        <taxon>Actinomycetota</taxon>
        <taxon>Actinomycetes</taxon>
        <taxon>Bifidobacteriales</taxon>
        <taxon>Bifidobacteriaceae</taxon>
        <taxon>Bifidobacterium</taxon>
    </lineage>
</organism>
<accession>A0A7X9NTD0</accession>
<evidence type="ECO:0000313" key="12">
    <source>
        <dbReference type="Proteomes" id="UP000588369"/>
    </source>
</evidence>
<dbReference type="GO" id="GO:0005886">
    <property type="term" value="C:plasma membrane"/>
    <property type="evidence" value="ECO:0007669"/>
    <property type="project" value="UniProtKB-SubCell"/>
</dbReference>
<comment type="caution">
    <text evidence="11">The sequence shown here is derived from an EMBL/GenBank/DDBJ whole genome shotgun (WGS) entry which is preliminary data.</text>
</comment>
<comment type="activity regulation">
    <text evidence="10">Na(+) is not transported, but it plays an essential structural role and its presence is essential for fluoride channel function.</text>
</comment>
<comment type="function">
    <text evidence="9 10">Fluoride-specific ion channel. Important for reducing fluoride concentration in the cell, thus reducing its toxicity.</text>
</comment>
<keyword evidence="4 10" id="KW-1133">Transmembrane helix</keyword>
<comment type="similarity">
    <text evidence="7 10">Belongs to the fluoride channel Fluc/FEX (TC 1.A.43) family.</text>
</comment>
<evidence type="ECO:0000256" key="2">
    <source>
        <dbReference type="ARBA" id="ARBA00022475"/>
    </source>
</evidence>
<evidence type="ECO:0000256" key="9">
    <source>
        <dbReference type="ARBA" id="ARBA00049940"/>
    </source>
</evidence>
<keyword evidence="5 10" id="KW-0472">Membrane</keyword>
<gene>
    <name evidence="10" type="primary">fluC</name>
    <name evidence="10" type="synonym">crcB</name>
    <name evidence="11" type="ORF">HF844_06175</name>
</gene>
<dbReference type="Pfam" id="PF02537">
    <property type="entry name" value="CRCB"/>
    <property type="match status" value="1"/>
</dbReference>
<evidence type="ECO:0000256" key="4">
    <source>
        <dbReference type="ARBA" id="ARBA00022989"/>
    </source>
</evidence>
<name>A0A7X9NTD0_9BIFI</name>
<dbReference type="GO" id="GO:0062054">
    <property type="term" value="F:fluoride channel activity"/>
    <property type="evidence" value="ECO:0007669"/>
    <property type="project" value="UniProtKB-UniRule"/>
</dbReference>